<protein>
    <submittedName>
        <fullName evidence="1">Uncharacterized protein</fullName>
    </submittedName>
</protein>
<evidence type="ECO:0000313" key="1">
    <source>
        <dbReference type="EMBL" id="QDE36288.1"/>
    </source>
</evidence>
<reference evidence="1 2" key="1">
    <citation type="submission" date="2019-06" db="EMBL/GenBank/DDBJ databases">
        <title>Complete genome of Microbacterium foliorum M2.</title>
        <authorList>
            <person name="Cao G."/>
        </authorList>
    </citation>
    <scope>NUCLEOTIDE SEQUENCE [LARGE SCALE GENOMIC DNA]</scope>
    <source>
        <strain evidence="1 2">M2</strain>
    </source>
</reference>
<dbReference type="RefSeq" id="WP_140038412.1">
    <property type="nucleotide sequence ID" value="NZ_CP041040.1"/>
</dbReference>
<name>A0A4Y5YUV9_9MICO</name>
<evidence type="ECO:0000313" key="2">
    <source>
        <dbReference type="Proteomes" id="UP000316125"/>
    </source>
</evidence>
<dbReference type="AlphaFoldDB" id="A0A4Y5YUV9"/>
<dbReference type="EMBL" id="CP041040">
    <property type="protein sequence ID" value="QDE36288.1"/>
    <property type="molecule type" value="Genomic_DNA"/>
</dbReference>
<proteinExistence type="predicted"/>
<dbReference type="Proteomes" id="UP000316125">
    <property type="component" value="Chromosome"/>
</dbReference>
<gene>
    <name evidence="1" type="ORF">FIV50_16740</name>
</gene>
<sequence length="147" mass="16896">MARRTRGRTHWNSEEERDRLRISRLIGDLPLTNIVVTATRIDPRRQERARRKCMQQLLHKLSSGGVTQVWFESRDEIGNRRDLAMVANLRTTDALPPTLRVDHAKPLEEPLLWVPDAVAGAVAAAHDGRTLYRACFEDKLEEAMFEL</sequence>
<organism evidence="1 2">
    <name type="scientific">Microbacterium foliorum</name>
    <dbReference type="NCBI Taxonomy" id="104336"/>
    <lineage>
        <taxon>Bacteria</taxon>
        <taxon>Bacillati</taxon>
        <taxon>Actinomycetota</taxon>
        <taxon>Actinomycetes</taxon>
        <taxon>Micrococcales</taxon>
        <taxon>Microbacteriaceae</taxon>
        <taxon>Microbacterium</taxon>
    </lineage>
</organism>
<accession>A0A4Y5YUV9</accession>
<dbReference type="OrthoDB" id="3255134at2"/>